<proteinExistence type="predicted"/>
<dbReference type="PANTHER" id="PTHR36115:SF4">
    <property type="entry name" value="MEMBRANE PROTEIN"/>
    <property type="match status" value="1"/>
</dbReference>
<dbReference type="InterPro" id="IPR051791">
    <property type="entry name" value="Pra-immunoreactive"/>
</dbReference>
<evidence type="ECO:0000256" key="1">
    <source>
        <dbReference type="ARBA" id="ARBA00004651"/>
    </source>
</evidence>
<dbReference type="InterPro" id="IPR018929">
    <property type="entry name" value="DUF2510"/>
</dbReference>
<feature type="compositionally biased region" description="Polar residues" evidence="6">
    <location>
        <begin position="1"/>
        <end position="10"/>
    </location>
</feature>
<feature type="compositionally biased region" description="Polar residues" evidence="6">
    <location>
        <begin position="301"/>
        <end position="311"/>
    </location>
</feature>
<dbReference type="RefSeq" id="WP_070197263.1">
    <property type="nucleotide sequence ID" value="NZ_LJGU01000127.1"/>
</dbReference>
<comment type="subcellular location">
    <subcellularLocation>
        <location evidence="1">Cell membrane</location>
        <topology evidence="1">Multi-pass membrane protein</topology>
    </subcellularLocation>
</comment>
<evidence type="ECO:0008006" key="12">
    <source>
        <dbReference type="Google" id="ProtNLM"/>
    </source>
</evidence>
<feature type="compositionally biased region" description="Basic and acidic residues" evidence="6">
    <location>
        <begin position="282"/>
        <end position="293"/>
    </location>
</feature>
<keyword evidence="2" id="KW-1003">Cell membrane</keyword>
<evidence type="ECO:0000256" key="3">
    <source>
        <dbReference type="ARBA" id="ARBA00022692"/>
    </source>
</evidence>
<dbReference type="PANTHER" id="PTHR36115">
    <property type="entry name" value="PROLINE-RICH ANTIGEN HOMOLOG-RELATED"/>
    <property type="match status" value="1"/>
</dbReference>
<feature type="domain" description="DUF2510" evidence="9">
    <location>
        <begin position="14"/>
        <end position="43"/>
    </location>
</feature>
<feature type="compositionally biased region" description="Low complexity" evidence="6">
    <location>
        <begin position="208"/>
        <end position="229"/>
    </location>
</feature>
<feature type="compositionally biased region" description="Low complexity" evidence="6">
    <location>
        <begin position="137"/>
        <end position="147"/>
    </location>
</feature>
<evidence type="ECO:0000256" key="7">
    <source>
        <dbReference type="SAM" id="Phobius"/>
    </source>
</evidence>
<evidence type="ECO:0000256" key="4">
    <source>
        <dbReference type="ARBA" id="ARBA00022989"/>
    </source>
</evidence>
<feature type="region of interest" description="Disordered" evidence="6">
    <location>
        <begin position="1"/>
        <end position="362"/>
    </location>
</feature>
<dbReference type="PATRIC" id="fig|1075402.3.peg.2089"/>
<evidence type="ECO:0000259" key="8">
    <source>
        <dbReference type="Pfam" id="PF06271"/>
    </source>
</evidence>
<dbReference type="STRING" id="1075402.AN216_15805"/>
<keyword evidence="4 7" id="KW-1133">Transmembrane helix</keyword>
<organism evidence="10 11">
    <name type="scientific">Streptomyces oceani</name>
    <dbReference type="NCBI Taxonomy" id="1075402"/>
    <lineage>
        <taxon>Bacteria</taxon>
        <taxon>Bacillati</taxon>
        <taxon>Actinomycetota</taxon>
        <taxon>Actinomycetes</taxon>
        <taxon>Kitasatosporales</taxon>
        <taxon>Streptomycetaceae</taxon>
        <taxon>Streptomyces</taxon>
    </lineage>
</organism>
<feature type="compositionally biased region" description="Low complexity" evidence="6">
    <location>
        <begin position="85"/>
        <end position="95"/>
    </location>
</feature>
<evidence type="ECO:0000256" key="5">
    <source>
        <dbReference type="ARBA" id="ARBA00023136"/>
    </source>
</evidence>
<evidence type="ECO:0000313" key="10">
    <source>
        <dbReference type="EMBL" id="OEV02865.1"/>
    </source>
</evidence>
<feature type="transmembrane region" description="Helical" evidence="7">
    <location>
        <begin position="434"/>
        <end position="454"/>
    </location>
</feature>
<feature type="transmembrane region" description="Helical" evidence="7">
    <location>
        <begin position="490"/>
        <end position="511"/>
    </location>
</feature>
<dbReference type="EMBL" id="LJGU01000127">
    <property type="protein sequence ID" value="OEV02865.1"/>
    <property type="molecule type" value="Genomic_DNA"/>
</dbReference>
<feature type="compositionally biased region" description="Basic and acidic residues" evidence="6">
    <location>
        <begin position="116"/>
        <end position="134"/>
    </location>
</feature>
<evidence type="ECO:0000313" key="11">
    <source>
        <dbReference type="Proteomes" id="UP000176101"/>
    </source>
</evidence>
<dbReference type="Proteomes" id="UP000176101">
    <property type="component" value="Unassembled WGS sequence"/>
</dbReference>
<evidence type="ECO:0000256" key="6">
    <source>
        <dbReference type="SAM" id="MobiDB-lite"/>
    </source>
</evidence>
<dbReference type="GO" id="GO:0005886">
    <property type="term" value="C:plasma membrane"/>
    <property type="evidence" value="ECO:0007669"/>
    <property type="project" value="UniProtKB-SubCell"/>
</dbReference>
<feature type="compositionally biased region" description="Gly residues" evidence="6">
    <location>
        <begin position="72"/>
        <end position="84"/>
    </location>
</feature>
<keyword evidence="5 7" id="KW-0472">Membrane</keyword>
<comment type="caution">
    <text evidence="10">The sequence shown here is derived from an EMBL/GenBank/DDBJ whole genome shotgun (WGS) entry which is preliminary data.</text>
</comment>
<reference evidence="10 11" key="1">
    <citation type="journal article" date="2016" name="Front. Microbiol.">
        <title>Comparative Genomics Analysis of Streptomyces Species Reveals Their Adaptation to the Marine Environment and Their Diversity at the Genomic Level.</title>
        <authorList>
            <person name="Tian X."/>
            <person name="Zhang Z."/>
            <person name="Yang T."/>
            <person name="Chen M."/>
            <person name="Li J."/>
            <person name="Chen F."/>
            <person name="Yang J."/>
            <person name="Li W."/>
            <person name="Zhang B."/>
            <person name="Zhang Z."/>
            <person name="Wu J."/>
            <person name="Zhang C."/>
            <person name="Long L."/>
            <person name="Xiao J."/>
        </authorList>
    </citation>
    <scope>NUCLEOTIDE SEQUENCE [LARGE SCALE GENOMIC DNA]</scope>
    <source>
        <strain evidence="10 11">SCSIO 02100</strain>
    </source>
</reference>
<dbReference type="InterPro" id="IPR010432">
    <property type="entry name" value="RDD"/>
</dbReference>
<accession>A0A1E7KG40</accession>
<evidence type="ECO:0000259" key="9">
    <source>
        <dbReference type="Pfam" id="PF10708"/>
    </source>
</evidence>
<dbReference type="Pfam" id="PF06271">
    <property type="entry name" value="RDD"/>
    <property type="match status" value="1"/>
</dbReference>
<sequence length="531" mass="54739">MVSTGSSGETPRSGYYPDPSIPGYIRYWDGLSWVPGTSRPEPGEGEPFPEAPRRASGGGGSGGRYPTSATVGGTGEAGAPGGSPEGPAAAGQPESLGEAHDSGDALPEQRPSGEMLPHEPVADWDDPRRLHGDRPQAANAWQPDAGAAGAGPAGPAGAADPRGGSWGRTDDDTGTPDGGTTDLSWQPNLASALPGDPGGGGPQPDPELPGSSPNPYGPQNPQNPQNPQGGVPPGASDTVGFRLPRGQAEAGASAPNADQTVGFRLPRGGQQPAPGDSAPPARPEHTVGLRRSELLGGGDQTARSAGTQPPLSGQPPYAGPPEQQGAARPPWEAQAPDPAEQPLPGGPGAPEGVTPWRPPVSDPFLRAAQQQARPAGLGRRLGARLVDALVVFGVTGAVAFPFVGKATDHVREQIDAAELAGETRQVWLVDGTTGGYLALVIGVFLLVGLLYEALPTARWGRTLGKRLFGVRVLDIEQQDTVETSAALSRWLAFSVLALLAVGVVNAAWCLFDRPWRQCWHDKLARTFLARD</sequence>
<feature type="domain" description="RDD" evidence="8">
    <location>
        <begin position="375"/>
        <end position="524"/>
    </location>
</feature>
<evidence type="ECO:0000256" key="2">
    <source>
        <dbReference type="ARBA" id="ARBA00022475"/>
    </source>
</evidence>
<keyword evidence="3 7" id="KW-0812">Transmembrane</keyword>
<name>A0A1E7KG40_9ACTN</name>
<protein>
    <recommendedName>
        <fullName evidence="12">RDD domain-containing protein</fullName>
    </recommendedName>
</protein>
<gene>
    <name evidence="10" type="ORF">AN216_15805</name>
</gene>
<dbReference type="Pfam" id="PF10708">
    <property type="entry name" value="DUF2510"/>
    <property type="match status" value="1"/>
</dbReference>
<dbReference type="AlphaFoldDB" id="A0A1E7KG40"/>
<keyword evidence="11" id="KW-1185">Reference proteome</keyword>
<feature type="transmembrane region" description="Helical" evidence="7">
    <location>
        <begin position="381"/>
        <end position="403"/>
    </location>
</feature>